<dbReference type="EC" id="1.1.5.3" evidence="9"/>
<sequence>MLIDNGDFCKGATGASSRMAHGGLRYLENREFKLVAESARERNLLLKYAPHFTRPLEIVVPLSGYIHGLSGSVLRFLGFKTANGPLSAASLKGALFLYEFLGRIEKVLPDHRTQLLRRGFPKAIAARYKAVISYFDARIRNPEALVLEMIADAMQAHERAVCLNYVDWRYDADGGVVVSDPITGQTATVKPRLIANAAGAWVDVVNGLLGKKTQYIRPVKGAHVLLRHNELHQRMAGRAFYFDDGTGRMVICYPLDKTILLGTTEIQVASADDHSIAPSEVSYLLSALSGLFDDISITDEHVVALTTGIRPLQAGGSGSANQANRDHRIAFDELNDNTPLLSLVGGKWTTFRAFGEQAASLILDQLHVTRTVSTRERIYPGSVGLIAGDNAVAKLEAVIAETFGLSWKRAKDLVARYGALANVVADFCSLETDEFLKTVPDYSRRELRWLIEYRAALFLDDVLLRRTQLVVEGRCSRAVVEEIGHLLANIRGLDEQWAEEEVARCLEMSTIIPR</sequence>
<feature type="domain" description="FAD dependent oxidoreductase" evidence="7">
    <location>
        <begin position="2"/>
        <end position="315"/>
    </location>
</feature>
<comment type="similarity">
    <text evidence="2">Belongs to the FAD-dependent glycerol-3-phosphate dehydrogenase family.</text>
</comment>
<evidence type="ECO:0000256" key="5">
    <source>
        <dbReference type="ARBA" id="ARBA00022827"/>
    </source>
</evidence>
<dbReference type="Gene3D" id="3.50.50.60">
    <property type="entry name" value="FAD/NAD(P)-binding domain"/>
    <property type="match status" value="1"/>
</dbReference>
<keyword evidence="10" id="KW-1185">Reference proteome</keyword>
<dbReference type="SUPFAM" id="SSF54373">
    <property type="entry name" value="FAD-linked reductases, C-terminal domain"/>
    <property type="match status" value="1"/>
</dbReference>
<accession>A0ABU1MBB2</accession>
<evidence type="ECO:0000259" key="7">
    <source>
        <dbReference type="Pfam" id="PF01266"/>
    </source>
</evidence>
<evidence type="ECO:0000256" key="6">
    <source>
        <dbReference type="ARBA" id="ARBA00023002"/>
    </source>
</evidence>
<reference evidence="9 10" key="1">
    <citation type="submission" date="2023-07" db="EMBL/GenBank/DDBJ databases">
        <title>Sorghum-associated microbial communities from plants grown in Nebraska, USA.</title>
        <authorList>
            <person name="Schachtman D."/>
        </authorList>
    </citation>
    <scope>NUCLEOTIDE SEQUENCE [LARGE SCALE GENOMIC DNA]</scope>
    <source>
        <strain evidence="9 10">DS1730</strain>
    </source>
</reference>
<proteinExistence type="inferred from homology"/>
<evidence type="ECO:0000259" key="8">
    <source>
        <dbReference type="Pfam" id="PF16901"/>
    </source>
</evidence>
<dbReference type="InterPro" id="IPR006076">
    <property type="entry name" value="FAD-dep_OxRdtase"/>
</dbReference>
<keyword evidence="5" id="KW-0274">FAD</keyword>
<dbReference type="InterPro" id="IPR000447">
    <property type="entry name" value="G3P_DH_FAD-dep"/>
</dbReference>
<dbReference type="Pfam" id="PF01266">
    <property type="entry name" value="DAO"/>
    <property type="match status" value="1"/>
</dbReference>
<protein>
    <submittedName>
        <fullName evidence="9">Glycerol-3-phosphate dehydrogenase</fullName>
        <ecNumber evidence="9">1.1.5.3</ecNumber>
    </submittedName>
</protein>
<dbReference type="Proteomes" id="UP001184614">
    <property type="component" value="Unassembled WGS sequence"/>
</dbReference>
<organism evidence="9 10">
    <name type="scientific">Brucella pseudogrignonensis</name>
    <dbReference type="NCBI Taxonomy" id="419475"/>
    <lineage>
        <taxon>Bacteria</taxon>
        <taxon>Pseudomonadati</taxon>
        <taxon>Pseudomonadota</taxon>
        <taxon>Alphaproteobacteria</taxon>
        <taxon>Hyphomicrobiales</taxon>
        <taxon>Brucellaceae</taxon>
        <taxon>Brucella/Ochrobactrum group</taxon>
        <taxon>Brucella</taxon>
    </lineage>
</organism>
<keyword evidence="3" id="KW-0285">Flavoprotein</keyword>
<evidence type="ECO:0000256" key="2">
    <source>
        <dbReference type="ARBA" id="ARBA00007330"/>
    </source>
</evidence>
<keyword evidence="4" id="KW-0319">Glycerol metabolism</keyword>
<dbReference type="GO" id="GO:0004368">
    <property type="term" value="F:glycerol-3-phosphate dehydrogenase (quinone) activity"/>
    <property type="evidence" value="ECO:0007669"/>
    <property type="project" value="UniProtKB-EC"/>
</dbReference>
<evidence type="ECO:0000313" key="9">
    <source>
        <dbReference type="EMBL" id="MDR6433331.1"/>
    </source>
</evidence>
<dbReference type="EMBL" id="JAVDQT010000005">
    <property type="protein sequence ID" value="MDR6433331.1"/>
    <property type="molecule type" value="Genomic_DNA"/>
</dbReference>
<comment type="caution">
    <text evidence="9">The sequence shown here is derived from an EMBL/GenBank/DDBJ whole genome shotgun (WGS) entry which is preliminary data.</text>
</comment>
<evidence type="ECO:0000256" key="4">
    <source>
        <dbReference type="ARBA" id="ARBA00022798"/>
    </source>
</evidence>
<feature type="domain" description="Alpha-glycerophosphate oxidase C-terminal" evidence="8">
    <location>
        <begin position="387"/>
        <end position="496"/>
    </location>
</feature>
<evidence type="ECO:0000313" key="10">
    <source>
        <dbReference type="Proteomes" id="UP001184614"/>
    </source>
</evidence>
<dbReference type="SUPFAM" id="SSF51905">
    <property type="entry name" value="FAD/NAD(P)-binding domain"/>
    <property type="match status" value="1"/>
</dbReference>
<dbReference type="PANTHER" id="PTHR11985:SF35">
    <property type="entry name" value="ANAEROBIC GLYCEROL-3-PHOSPHATE DEHYDROGENASE SUBUNIT A"/>
    <property type="match status" value="1"/>
</dbReference>
<dbReference type="InterPro" id="IPR031656">
    <property type="entry name" value="DAO_C"/>
</dbReference>
<keyword evidence="6 9" id="KW-0560">Oxidoreductase</keyword>
<dbReference type="InterPro" id="IPR038299">
    <property type="entry name" value="DAO_C_sf"/>
</dbReference>
<gene>
    <name evidence="9" type="ORF">J2782_003077</name>
</gene>
<dbReference type="PRINTS" id="PR01001">
    <property type="entry name" value="FADG3PDH"/>
</dbReference>
<dbReference type="Gene3D" id="3.30.9.10">
    <property type="entry name" value="D-Amino Acid Oxidase, subunit A, domain 2"/>
    <property type="match status" value="1"/>
</dbReference>
<evidence type="ECO:0000256" key="1">
    <source>
        <dbReference type="ARBA" id="ARBA00001974"/>
    </source>
</evidence>
<comment type="cofactor">
    <cofactor evidence="1">
        <name>FAD</name>
        <dbReference type="ChEBI" id="CHEBI:57692"/>
    </cofactor>
</comment>
<dbReference type="Pfam" id="PF16901">
    <property type="entry name" value="DAO_C"/>
    <property type="match status" value="1"/>
</dbReference>
<dbReference type="PANTHER" id="PTHR11985">
    <property type="entry name" value="GLYCEROL-3-PHOSPHATE DEHYDROGENASE"/>
    <property type="match status" value="1"/>
</dbReference>
<dbReference type="InterPro" id="IPR036188">
    <property type="entry name" value="FAD/NAD-bd_sf"/>
</dbReference>
<name>A0ABU1MBB2_9HYPH</name>
<evidence type="ECO:0000256" key="3">
    <source>
        <dbReference type="ARBA" id="ARBA00022630"/>
    </source>
</evidence>
<dbReference type="Gene3D" id="1.10.8.870">
    <property type="entry name" value="Alpha-glycerophosphate oxidase, cap domain"/>
    <property type="match status" value="1"/>
</dbReference>